<gene>
    <name evidence="1" type="ORF">A2Y85_01680</name>
</gene>
<evidence type="ECO:0008006" key="3">
    <source>
        <dbReference type="Google" id="ProtNLM"/>
    </source>
</evidence>
<dbReference type="Gene3D" id="2.60.40.10">
    <property type="entry name" value="Immunoglobulins"/>
    <property type="match status" value="1"/>
</dbReference>
<dbReference type="AlphaFoldDB" id="A0A1F4U1Q1"/>
<proteinExistence type="predicted"/>
<reference evidence="1 2" key="1">
    <citation type="journal article" date="2016" name="Nat. Commun.">
        <title>Thousands of microbial genomes shed light on interconnected biogeochemical processes in an aquifer system.</title>
        <authorList>
            <person name="Anantharaman K."/>
            <person name="Brown C.T."/>
            <person name="Hug L.A."/>
            <person name="Sharon I."/>
            <person name="Castelle C.J."/>
            <person name="Probst A.J."/>
            <person name="Thomas B.C."/>
            <person name="Singh A."/>
            <person name="Wilkins M.J."/>
            <person name="Karaoz U."/>
            <person name="Brodie E.L."/>
            <person name="Williams K.H."/>
            <person name="Hubbard S.S."/>
            <person name="Banfield J.F."/>
        </authorList>
    </citation>
    <scope>NUCLEOTIDE SEQUENCE [LARGE SCALE GENOMIC DNA]</scope>
</reference>
<comment type="caution">
    <text evidence="1">The sequence shown here is derived from an EMBL/GenBank/DDBJ whole genome shotgun (WGS) entry which is preliminary data.</text>
</comment>
<accession>A0A1F4U1Q1</accession>
<evidence type="ECO:0000313" key="1">
    <source>
        <dbReference type="EMBL" id="OGC38895.1"/>
    </source>
</evidence>
<dbReference type="Gene3D" id="2.70.70.10">
    <property type="entry name" value="Glucose Permease (Domain IIA)"/>
    <property type="match status" value="1"/>
</dbReference>
<dbReference type="InterPro" id="IPR011055">
    <property type="entry name" value="Dup_hybrid_motif"/>
</dbReference>
<dbReference type="InterPro" id="IPR013783">
    <property type="entry name" value="Ig-like_fold"/>
</dbReference>
<dbReference type="Proteomes" id="UP000177025">
    <property type="component" value="Unassembled WGS sequence"/>
</dbReference>
<organism evidence="1 2">
    <name type="scientific">candidate division WOR-3 bacterium RBG_13_43_14</name>
    <dbReference type="NCBI Taxonomy" id="1802590"/>
    <lineage>
        <taxon>Bacteria</taxon>
        <taxon>Bacteria division WOR-3</taxon>
    </lineage>
</organism>
<name>A0A1F4U1Q1_UNCW3</name>
<dbReference type="SUPFAM" id="SSF51261">
    <property type="entry name" value="Duplicated hybrid motif"/>
    <property type="match status" value="1"/>
</dbReference>
<sequence length="403" mass="45211">MIILLILVYGWPLAPQDSTQPLGNNYAEYQYYGGSPYLHLGIDVMGITVGKPVYAVQSGIVKAWLTTQAEWHWRIATADYNTSDSCEGWLYAHIDADRYHKNVGQTVTEGELIGYLVEWPVVGFDHCHFSRIKDAGSVWSNPDWAFVKNPLVIIAPYNDTVAPVFQNAYGSNLFALCNNNTSQYQPPSSVTGSIDIIARIYDRTGYPLADTVWERMIPYKIEYEIHGPQNKPLELSFIFHGRFLTTSNVGVIYKDDGVCNTQGDYENRDYYFIVTNTDGDSLLESSDANYSWVTTGYPDGNYWIIVTAYDAAGNSGKDSMMVTIDNIGIVESFEEMADNMLMVIPNPNHGEFRINRSDAILVNSCGQVIAQGRTTFTGLKPGVYFLISKHNDQTIRQKIIVVD</sequence>
<dbReference type="CDD" id="cd12797">
    <property type="entry name" value="M23_peptidase"/>
    <property type="match status" value="1"/>
</dbReference>
<protein>
    <recommendedName>
        <fullName evidence="3">Peptidase M23 domain-containing protein</fullName>
    </recommendedName>
</protein>
<dbReference type="EMBL" id="MEUM01000161">
    <property type="protein sequence ID" value="OGC38895.1"/>
    <property type="molecule type" value="Genomic_DNA"/>
</dbReference>
<evidence type="ECO:0000313" key="2">
    <source>
        <dbReference type="Proteomes" id="UP000177025"/>
    </source>
</evidence>